<keyword evidence="7" id="KW-0175">Coiled coil</keyword>
<sequence length="574" mass="61896">MDVVVSSPPPQPQQSAGALGNKKQSIGSKIDVSYAKLDEQARRYLVEQTHEIIIPSYSAWFDMTAIHDVERDALPEFFSGRNKSKSPAVYKEYRDFMINAYRLNPSEYLTLTACRRNLAGDVCAVMRVHAFLEQWGLINYHVDPDTRPAPLVPPFTGHFRVTADTPRGLQPFLPAVQHAPSSTATNGVTPATASVTQTTTTTTVSQTTTTTTVTPTTATTSTAPASGSANGTTNLALRSDAYDPADSIGSPITTSTTTTHSYHCHTCQADCTQVRYHNASSASPTMHLCEPCYLDGRYPSTLFSGDFVRLVDVQARVSGAHHVHSAAATAAGHTTNPTWTEPETLLLLEGVEMYDHDWSAVAQHVGTKTRDQCILQFLRLPIQDPYVGVEASKLGGLQFHRPPMSEADNPVLTLVAFLAQAVDKHVATGVADKARELVGGQAAHALDVHAATAVGLTAARAQMAVSEEEQAMAKCVRELVDLQSRKVDLKLAALDRIEAALDAERRALEREKVRVFLDRLALKKPVEQLAMSPSSAARPTAPGSARVEGAWDGVQRQHVEAESPTAAAAAFLGL</sequence>
<evidence type="ECO:0000313" key="13">
    <source>
        <dbReference type="Proteomes" id="UP000193411"/>
    </source>
</evidence>
<evidence type="ECO:0000259" key="11">
    <source>
        <dbReference type="PROSITE" id="PS51293"/>
    </source>
</evidence>
<evidence type="ECO:0000256" key="5">
    <source>
        <dbReference type="ARBA" id="ARBA00023242"/>
    </source>
</evidence>
<evidence type="ECO:0000256" key="8">
    <source>
        <dbReference type="SAM" id="MobiDB-lite"/>
    </source>
</evidence>
<feature type="coiled-coil region" evidence="7">
    <location>
        <begin position="465"/>
        <end position="514"/>
    </location>
</feature>
<dbReference type="PANTHER" id="PTHR15381:SF1">
    <property type="entry name" value="CHONDROITIN SULFATE PROTEOGLYCAN 5"/>
    <property type="match status" value="1"/>
</dbReference>
<evidence type="ECO:0000256" key="4">
    <source>
        <dbReference type="ARBA" id="ARBA00023163"/>
    </source>
</evidence>
<evidence type="ECO:0000256" key="2">
    <source>
        <dbReference type="ARBA" id="ARBA00022853"/>
    </source>
</evidence>
<feature type="region of interest" description="Disordered" evidence="8">
    <location>
        <begin position="179"/>
        <end position="234"/>
    </location>
</feature>
<evidence type="ECO:0000259" key="10">
    <source>
        <dbReference type="PROSITE" id="PS50934"/>
    </source>
</evidence>
<feature type="compositionally biased region" description="Low complexity" evidence="8">
    <location>
        <begin position="188"/>
        <end position="226"/>
    </location>
</feature>
<dbReference type="PANTHER" id="PTHR15381">
    <property type="entry name" value="CHONDROITIN SULFATE PROTEOGLYCAN 5 -RELATED"/>
    <property type="match status" value="1"/>
</dbReference>
<dbReference type="InterPro" id="IPR036388">
    <property type="entry name" value="WH-like_DNA-bd_sf"/>
</dbReference>
<protein>
    <recommendedName>
        <fullName evidence="14">SWIRM domain-domain-containing protein</fullName>
    </recommendedName>
</protein>
<feature type="domain" description="SWIRM" evidence="10">
    <location>
        <begin position="52"/>
        <end position="149"/>
    </location>
</feature>
<comment type="similarity">
    <text evidence="6">Belongs to the SMARCC family.</text>
</comment>
<keyword evidence="13" id="KW-1185">Reference proteome</keyword>
<dbReference type="CDD" id="cd00167">
    <property type="entry name" value="SANT"/>
    <property type="match status" value="1"/>
</dbReference>
<dbReference type="PROSITE" id="PS50090">
    <property type="entry name" value="MYB_LIKE"/>
    <property type="match status" value="1"/>
</dbReference>
<comment type="caution">
    <text evidence="12">The sequence shown here is derived from an EMBL/GenBank/DDBJ whole genome shotgun (WGS) entry which is preliminary data.</text>
</comment>
<dbReference type="FunFam" id="1.10.10.10:FF:000020">
    <property type="entry name" value="SWI/SNF complex subunit SMARCC2 isoform c"/>
    <property type="match status" value="1"/>
</dbReference>
<name>A0A1Y2I1J1_9FUNG</name>
<dbReference type="FunFam" id="1.10.10.60:FF:000014">
    <property type="entry name" value="SWI/SNF complex subunit SMARCC2 isoform C"/>
    <property type="match status" value="1"/>
</dbReference>
<dbReference type="GO" id="GO:0006355">
    <property type="term" value="P:regulation of DNA-templated transcription"/>
    <property type="evidence" value="ECO:0007669"/>
    <property type="project" value="UniProtKB-ARBA"/>
</dbReference>
<evidence type="ECO:0000313" key="12">
    <source>
        <dbReference type="EMBL" id="ORZ40717.1"/>
    </source>
</evidence>
<dbReference type="PROSITE" id="PS51293">
    <property type="entry name" value="SANT"/>
    <property type="match status" value="1"/>
</dbReference>
<dbReference type="InterPro" id="IPR001005">
    <property type="entry name" value="SANT/Myb"/>
</dbReference>
<dbReference type="GO" id="GO:0006325">
    <property type="term" value="P:chromatin organization"/>
    <property type="evidence" value="ECO:0007669"/>
    <property type="project" value="UniProtKB-KW"/>
</dbReference>
<dbReference type="Pfam" id="PF00249">
    <property type="entry name" value="Myb_DNA-binding"/>
    <property type="match status" value="1"/>
</dbReference>
<gene>
    <name evidence="12" type="ORF">BCR44DRAFT_1386026</name>
</gene>
<dbReference type="Pfam" id="PF16495">
    <property type="entry name" value="SWIRM-assoc_1"/>
    <property type="match status" value="1"/>
</dbReference>
<dbReference type="Pfam" id="PF04433">
    <property type="entry name" value="SWIRM"/>
    <property type="match status" value="1"/>
</dbReference>
<comment type="subcellular location">
    <subcellularLocation>
        <location evidence="1">Nucleus</location>
    </subcellularLocation>
</comment>
<dbReference type="InterPro" id="IPR032451">
    <property type="entry name" value="SMARCC_C"/>
</dbReference>
<dbReference type="InterPro" id="IPR017884">
    <property type="entry name" value="SANT_dom"/>
</dbReference>
<keyword evidence="3" id="KW-0805">Transcription regulation</keyword>
<dbReference type="PROSITE" id="PS50934">
    <property type="entry name" value="SWIRM"/>
    <property type="match status" value="1"/>
</dbReference>
<feature type="region of interest" description="Disordered" evidence="8">
    <location>
        <begin position="1"/>
        <end position="22"/>
    </location>
</feature>
<dbReference type="GO" id="GO:0016514">
    <property type="term" value="C:SWI/SNF complex"/>
    <property type="evidence" value="ECO:0007669"/>
    <property type="project" value="UniProtKB-ARBA"/>
</dbReference>
<reference evidence="12 13" key="1">
    <citation type="submission" date="2016-07" db="EMBL/GenBank/DDBJ databases">
        <title>Pervasive Adenine N6-methylation of Active Genes in Fungi.</title>
        <authorList>
            <consortium name="DOE Joint Genome Institute"/>
            <person name="Mondo S.J."/>
            <person name="Dannebaum R.O."/>
            <person name="Kuo R.C."/>
            <person name="Labutti K."/>
            <person name="Haridas S."/>
            <person name="Kuo A."/>
            <person name="Salamov A."/>
            <person name="Ahrendt S.R."/>
            <person name="Lipzen A."/>
            <person name="Sullivan W."/>
            <person name="Andreopoulos W.B."/>
            <person name="Clum A."/>
            <person name="Lindquist E."/>
            <person name="Daum C."/>
            <person name="Ramamoorthy G.K."/>
            <person name="Gryganskyi A."/>
            <person name="Culley D."/>
            <person name="Magnuson J.K."/>
            <person name="James T.Y."/>
            <person name="O'Malley M.A."/>
            <person name="Stajich J.E."/>
            <person name="Spatafora J.W."/>
            <person name="Visel A."/>
            <person name="Grigoriev I.V."/>
        </authorList>
    </citation>
    <scope>NUCLEOTIDE SEQUENCE [LARGE SCALE GENOMIC DNA]</scope>
    <source>
        <strain evidence="12 13">PL171</strain>
    </source>
</reference>
<dbReference type="InterPro" id="IPR009057">
    <property type="entry name" value="Homeodomain-like_sf"/>
</dbReference>
<keyword evidence="2" id="KW-0156">Chromatin regulator</keyword>
<dbReference type="EMBL" id="MCFL01000002">
    <property type="protein sequence ID" value="ORZ40717.1"/>
    <property type="molecule type" value="Genomic_DNA"/>
</dbReference>
<feature type="domain" description="Myb-like" evidence="9">
    <location>
        <begin position="339"/>
        <end position="381"/>
    </location>
</feature>
<dbReference type="Gene3D" id="1.10.10.60">
    <property type="entry name" value="Homeodomain-like"/>
    <property type="match status" value="1"/>
</dbReference>
<accession>A0A1Y2I1J1</accession>
<evidence type="ECO:0000256" key="1">
    <source>
        <dbReference type="ARBA" id="ARBA00004123"/>
    </source>
</evidence>
<dbReference type="OrthoDB" id="118550at2759"/>
<dbReference type="GO" id="GO:0048858">
    <property type="term" value="P:cell projection morphogenesis"/>
    <property type="evidence" value="ECO:0007669"/>
    <property type="project" value="TreeGrafter"/>
</dbReference>
<dbReference type="AlphaFoldDB" id="A0A1Y2I1J1"/>
<proteinExistence type="inferred from homology"/>
<evidence type="ECO:0000256" key="6">
    <source>
        <dbReference type="ARBA" id="ARBA00049655"/>
    </source>
</evidence>
<dbReference type="SUPFAM" id="SSF46689">
    <property type="entry name" value="Homeodomain-like"/>
    <property type="match status" value="2"/>
</dbReference>
<dbReference type="Proteomes" id="UP000193411">
    <property type="component" value="Unassembled WGS sequence"/>
</dbReference>
<evidence type="ECO:0000256" key="3">
    <source>
        <dbReference type="ARBA" id="ARBA00023015"/>
    </source>
</evidence>
<organism evidence="12 13">
    <name type="scientific">Catenaria anguillulae PL171</name>
    <dbReference type="NCBI Taxonomy" id="765915"/>
    <lineage>
        <taxon>Eukaryota</taxon>
        <taxon>Fungi</taxon>
        <taxon>Fungi incertae sedis</taxon>
        <taxon>Blastocladiomycota</taxon>
        <taxon>Blastocladiomycetes</taxon>
        <taxon>Blastocladiales</taxon>
        <taxon>Catenariaceae</taxon>
        <taxon>Catenaria</taxon>
    </lineage>
</organism>
<keyword evidence="4" id="KW-0804">Transcription</keyword>
<dbReference type="SMART" id="SM00717">
    <property type="entry name" value="SANT"/>
    <property type="match status" value="1"/>
</dbReference>
<dbReference type="STRING" id="765915.A0A1Y2I1J1"/>
<evidence type="ECO:0008006" key="14">
    <source>
        <dbReference type="Google" id="ProtNLM"/>
    </source>
</evidence>
<feature type="domain" description="SANT" evidence="11">
    <location>
        <begin position="334"/>
        <end position="385"/>
    </location>
</feature>
<dbReference type="InterPro" id="IPR007526">
    <property type="entry name" value="SWIRM"/>
</dbReference>
<keyword evidence="5" id="KW-0539">Nucleus</keyword>
<dbReference type="Gene3D" id="1.10.10.10">
    <property type="entry name" value="Winged helix-like DNA-binding domain superfamily/Winged helix DNA-binding domain"/>
    <property type="match status" value="1"/>
</dbReference>
<evidence type="ECO:0000259" key="9">
    <source>
        <dbReference type="PROSITE" id="PS50090"/>
    </source>
</evidence>
<evidence type="ECO:0000256" key="7">
    <source>
        <dbReference type="SAM" id="Coils"/>
    </source>
</evidence>